<evidence type="ECO:0000256" key="7">
    <source>
        <dbReference type="HAMAP-Rule" id="MF_00910"/>
    </source>
</evidence>
<proteinExistence type="inferred from homology"/>
<evidence type="ECO:0000256" key="3">
    <source>
        <dbReference type="ARBA" id="ARBA00022692"/>
    </source>
</evidence>
<dbReference type="Proteomes" id="UP001081467">
    <property type="component" value="Unassembled WGS sequence"/>
</dbReference>
<comment type="subcellular location">
    <subcellularLocation>
        <location evidence="7">Cell membrane</location>
        <topology evidence="7">Single-pass type II membrane protein</topology>
    </subcellularLocation>
    <text evidence="7">Localizes to the division septum where it forms a ring structure.</text>
</comment>
<dbReference type="RefSeq" id="WP_146342235.1">
    <property type="nucleotide sequence ID" value="NZ_JANXKW010000001.1"/>
</dbReference>
<dbReference type="InterPro" id="IPR011922">
    <property type="entry name" value="Cell_div_FtsL"/>
</dbReference>
<sequence length="126" mass="14024">MAQNSTARQMPAVPTREYKGNPRQQTVHKTQSDAQRVAFSNMEKSFFCFIGAISLVLMIMLVSSQVELSNSSQFLQNINSEITAIQTKSSDLTQEVNELASNDRLNGIAKKNGLDLSESRIRNVTK</sequence>
<feature type="compositionally biased region" description="Polar residues" evidence="9">
    <location>
        <begin position="22"/>
        <end position="31"/>
    </location>
</feature>
<dbReference type="NCBIfam" id="TIGR02209">
    <property type="entry name" value="ftsL_broad"/>
    <property type="match status" value="1"/>
</dbReference>
<accession>A0ABT4JKZ3</accession>
<feature type="transmembrane region" description="Helical" evidence="7">
    <location>
        <begin position="46"/>
        <end position="66"/>
    </location>
</feature>
<gene>
    <name evidence="7 10" type="primary">ftsL</name>
    <name evidence="10" type="ORF">N0K80_01170</name>
</gene>
<organism evidence="10 11">
    <name type="scientific">Dellaglioa carnosa</name>
    <dbReference type="NCBI Taxonomy" id="2995136"/>
    <lineage>
        <taxon>Bacteria</taxon>
        <taxon>Bacillati</taxon>
        <taxon>Bacillota</taxon>
        <taxon>Bacilli</taxon>
        <taxon>Lactobacillales</taxon>
        <taxon>Lactobacillaceae</taxon>
        <taxon>Dellaglioa</taxon>
    </lineage>
</organism>
<dbReference type="HAMAP" id="MF_00910">
    <property type="entry name" value="FtsL"/>
    <property type="match status" value="1"/>
</dbReference>
<comment type="caution">
    <text evidence="10">The sequence shown here is derived from an EMBL/GenBank/DDBJ whole genome shotgun (WGS) entry which is preliminary data.</text>
</comment>
<evidence type="ECO:0000256" key="6">
    <source>
        <dbReference type="ARBA" id="ARBA00023306"/>
    </source>
</evidence>
<keyword evidence="5 7" id="KW-0472">Membrane</keyword>
<keyword evidence="4 7" id="KW-1133">Transmembrane helix</keyword>
<evidence type="ECO:0000256" key="2">
    <source>
        <dbReference type="ARBA" id="ARBA00022618"/>
    </source>
</evidence>
<protein>
    <recommendedName>
        <fullName evidence="7 8">Cell division protein FtsL</fullName>
    </recommendedName>
</protein>
<keyword evidence="1 7" id="KW-1003">Cell membrane</keyword>
<evidence type="ECO:0000256" key="5">
    <source>
        <dbReference type="ARBA" id="ARBA00023136"/>
    </source>
</evidence>
<dbReference type="EMBL" id="JANXLI010000001">
    <property type="protein sequence ID" value="MCZ2490755.1"/>
    <property type="molecule type" value="Genomic_DNA"/>
</dbReference>
<comment type="function">
    <text evidence="7">Essential cell division protein.</text>
</comment>
<dbReference type="GO" id="GO:0051301">
    <property type="term" value="P:cell division"/>
    <property type="evidence" value="ECO:0007669"/>
    <property type="project" value="UniProtKB-KW"/>
</dbReference>
<keyword evidence="6 7" id="KW-0131">Cell cycle</keyword>
<evidence type="ECO:0000256" key="1">
    <source>
        <dbReference type="ARBA" id="ARBA00022475"/>
    </source>
</evidence>
<reference evidence="10" key="1">
    <citation type="submission" date="2022-09" db="EMBL/GenBank/DDBJ databases">
        <title>Diversity of Dellaglioa algida.</title>
        <authorList>
            <person name="Matthias E."/>
            <person name="Werum V."/>
        </authorList>
    </citation>
    <scope>NUCLEOTIDE SEQUENCE</scope>
    <source>
        <strain evidence="10">TMW 2.2523</strain>
    </source>
</reference>
<keyword evidence="2 7" id="KW-0132">Cell division</keyword>
<evidence type="ECO:0000313" key="10">
    <source>
        <dbReference type="EMBL" id="MCZ2490755.1"/>
    </source>
</evidence>
<feature type="region of interest" description="Disordered" evidence="9">
    <location>
        <begin position="1"/>
        <end position="31"/>
    </location>
</feature>
<evidence type="ECO:0000256" key="9">
    <source>
        <dbReference type="SAM" id="MobiDB-lite"/>
    </source>
</evidence>
<evidence type="ECO:0000313" key="11">
    <source>
        <dbReference type="Proteomes" id="UP001081467"/>
    </source>
</evidence>
<keyword evidence="3 7" id="KW-0812">Transmembrane</keyword>
<keyword evidence="11" id="KW-1185">Reference proteome</keyword>
<evidence type="ECO:0000256" key="4">
    <source>
        <dbReference type="ARBA" id="ARBA00022989"/>
    </source>
</evidence>
<comment type="similarity">
    <text evidence="7">Belongs to the FtsL family.</text>
</comment>
<evidence type="ECO:0000256" key="8">
    <source>
        <dbReference type="NCBIfam" id="TIGR02209"/>
    </source>
</evidence>
<name>A0ABT4JKZ3_9LACO</name>